<dbReference type="KEGG" id="gps:C427_2032"/>
<dbReference type="HOGENOM" id="CLU_103346_0_0_6"/>
<protein>
    <submittedName>
        <fullName evidence="1">Uncharacterized protein</fullName>
    </submittedName>
</protein>
<dbReference type="AlphaFoldDB" id="K7AIQ6"/>
<proteinExistence type="predicted"/>
<evidence type="ECO:0000313" key="2">
    <source>
        <dbReference type="Proteomes" id="UP000011864"/>
    </source>
</evidence>
<reference evidence="1 2" key="1">
    <citation type="journal article" date="2013" name="Genome Announc.">
        <title>Complete Genome Sequence of Glaciecola psychrophila Strain 170T.</title>
        <authorList>
            <person name="Yin J."/>
            <person name="Chen J."/>
            <person name="Liu G."/>
            <person name="Yu Y."/>
            <person name="Song L."/>
            <person name="Wang X."/>
            <person name="Qu X."/>
        </authorList>
    </citation>
    <scope>NUCLEOTIDE SEQUENCE [LARGE SCALE GENOMIC DNA]</scope>
    <source>
        <strain evidence="1 2">170</strain>
    </source>
</reference>
<keyword evidence="2" id="KW-1185">Reference proteome</keyword>
<dbReference type="PATRIC" id="fig|1129794.4.peg.2013"/>
<dbReference type="EMBL" id="CP003837">
    <property type="protein sequence ID" value="AGH44141.1"/>
    <property type="molecule type" value="Genomic_DNA"/>
</dbReference>
<dbReference type="OrthoDB" id="5700077at2"/>
<dbReference type="STRING" id="1129794.C427_2032"/>
<evidence type="ECO:0000313" key="1">
    <source>
        <dbReference type="EMBL" id="AGH44141.1"/>
    </source>
</evidence>
<gene>
    <name evidence="1" type="ORF">C427_2032</name>
</gene>
<name>K7AIQ6_9ALTE</name>
<dbReference type="Proteomes" id="UP000011864">
    <property type="component" value="Chromosome"/>
</dbReference>
<organism evidence="1 2">
    <name type="scientific">Paraglaciecola psychrophila 170</name>
    <dbReference type="NCBI Taxonomy" id="1129794"/>
    <lineage>
        <taxon>Bacteria</taxon>
        <taxon>Pseudomonadati</taxon>
        <taxon>Pseudomonadota</taxon>
        <taxon>Gammaproteobacteria</taxon>
        <taxon>Alteromonadales</taxon>
        <taxon>Alteromonadaceae</taxon>
        <taxon>Paraglaciecola</taxon>
    </lineage>
</organism>
<accession>K7AIQ6</accession>
<sequence length="182" mass="20952">MKYLIFVALFLCGCSQTKVHLYSRYLSDAQIEEINKELVKADFIVKPNLLAFPKSITQLSLTYSPLINDRNAVNKVINELSGLGWEIHHTSMLFIDNHWYKENSIALMLLPPWLDLDLDLDPHTQTNQQDWANKYTSQNCDLGLAIHLEQNCQYQIVTAKNLPLNHDYATGKWSISVLPYLT</sequence>
<dbReference type="RefSeq" id="WP_007643514.1">
    <property type="nucleotide sequence ID" value="NC_020514.1"/>
</dbReference>